<dbReference type="EMBL" id="LLXI01001828">
    <property type="protein sequence ID" value="PKY55336.1"/>
    <property type="molecule type" value="Genomic_DNA"/>
</dbReference>
<protein>
    <submittedName>
        <fullName evidence="1">Uncharacterized protein</fullName>
    </submittedName>
</protein>
<feature type="non-terminal residue" evidence="1">
    <location>
        <position position="71"/>
    </location>
</feature>
<organism evidence="1 2">
    <name type="scientific">Rhizophagus irregularis</name>
    <dbReference type="NCBI Taxonomy" id="588596"/>
    <lineage>
        <taxon>Eukaryota</taxon>
        <taxon>Fungi</taxon>
        <taxon>Fungi incertae sedis</taxon>
        <taxon>Mucoromycota</taxon>
        <taxon>Glomeromycotina</taxon>
        <taxon>Glomeromycetes</taxon>
        <taxon>Glomerales</taxon>
        <taxon>Glomeraceae</taxon>
        <taxon>Rhizophagus</taxon>
    </lineage>
</organism>
<gene>
    <name evidence="1" type="ORF">RhiirA4_410472</name>
</gene>
<accession>A0A2I1H8X4</accession>
<dbReference type="VEuPathDB" id="FungiDB:FUN_011923"/>
<comment type="caution">
    <text evidence="1">The sequence shown here is derived from an EMBL/GenBank/DDBJ whole genome shotgun (WGS) entry which is preliminary data.</text>
</comment>
<dbReference type="VEuPathDB" id="FungiDB:RhiirFUN_024298"/>
<sequence length="71" mass="8371">MDETPKDLWKYDVKYQYHVTIPTIDSTIESENKKENKRMEYVENVKNLAQDKIGVNLVMLKDLKITLKIGL</sequence>
<keyword evidence="2" id="KW-1185">Reference proteome</keyword>
<evidence type="ECO:0000313" key="2">
    <source>
        <dbReference type="Proteomes" id="UP000234323"/>
    </source>
</evidence>
<dbReference type="Proteomes" id="UP000234323">
    <property type="component" value="Unassembled WGS sequence"/>
</dbReference>
<dbReference type="AlphaFoldDB" id="A0A2I1H8X4"/>
<evidence type="ECO:0000313" key="1">
    <source>
        <dbReference type="EMBL" id="PKY55336.1"/>
    </source>
</evidence>
<proteinExistence type="predicted"/>
<reference evidence="1 2" key="1">
    <citation type="submission" date="2015-10" db="EMBL/GenBank/DDBJ databases">
        <title>Genome analyses suggest a sexual origin of heterokaryosis in a supposedly ancient asexual fungus.</title>
        <authorList>
            <person name="Ropars J."/>
            <person name="Sedzielewska K."/>
            <person name="Noel J."/>
            <person name="Charron P."/>
            <person name="Farinelli L."/>
            <person name="Marton T."/>
            <person name="Kruger M."/>
            <person name="Pelin A."/>
            <person name="Brachmann A."/>
            <person name="Corradi N."/>
        </authorList>
    </citation>
    <scope>NUCLEOTIDE SEQUENCE [LARGE SCALE GENOMIC DNA]</scope>
    <source>
        <strain evidence="1 2">A4</strain>
    </source>
</reference>
<name>A0A2I1H8X4_9GLOM</name>